<feature type="chain" id="PRO_5021991058" description="peptidylprolyl isomerase" evidence="7">
    <location>
        <begin position="28"/>
        <end position="326"/>
    </location>
</feature>
<evidence type="ECO:0000256" key="4">
    <source>
        <dbReference type="ARBA" id="ARBA00023110"/>
    </source>
</evidence>
<feature type="signal peptide" evidence="7">
    <location>
        <begin position="1"/>
        <end position="27"/>
    </location>
</feature>
<dbReference type="PROSITE" id="PS51257">
    <property type="entry name" value="PROKAR_LIPOPROTEIN"/>
    <property type="match status" value="1"/>
</dbReference>
<protein>
    <recommendedName>
        <fullName evidence="3 6">peptidylprolyl isomerase</fullName>
        <ecNumber evidence="3 6">5.2.1.8</ecNumber>
    </recommendedName>
</protein>
<sequence>MSAGTKTPVRRALAVAAAVLMLAPVLAACQTPPAPDLDSAPVCAAEGAASKQVTAESELFQQPQVDFPAGLSVGTTERSVLVEGEGPEAEAGSLVTVDYVAYDARTSEQLEATAYGAEGIGNTVFRLAAGDAVLGLRRALVCSTAGSRVAAVVPAAEASALVVDSRGMADDDAIVFVFDVVAVASDYADGAAQPVPEGLPAVDDTDGRPVVTIPSSEAPSTLQIAAVRQGDGLTVREGADVAVKFVGLLWRNGLLFEENWSNRAPEMQSSLDFLPGFTAAIVGQEVGSRMLVVVPPEDGYGPDGDSSGSITGTDTLVYVIDILATT</sequence>
<evidence type="ECO:0000256" key="6">
    <source>
        <dbReference type="PROSITE-ProRule" id="PRU00277"/>
    </source>
</evidence>
<evidence type="ECO:0000313" key="9">
    <source>
        <dbReference type="EMBL" id="TQL48481.1"/>
    </source>
</evidence>
<dbReference type="PROSITE" id="PS50059">
    <property type="entry name" value="FKBP_PPIASE"/>
    <property type="match status" value="1"/>
</dbReference>
<dbReference type="Gene3D" id="3.10.50.40">
    <property type="match status" value="2"/>
</dbReference>
<dbReference type="InterPro" id="IPR046357">
    <property type="entry name" value="PPIase_dom_sf"/>
</dbReference>
<dbReference type="Pfam" id="PF00254">
    <property type="entry name" value="FKBP_C"/>
    <property type="match status" value="1"/>
</dbReference>
<organism evidence="9 10">
    <name type="scientific">Homoserinimonas aerilata</name>
    <dbReference type="NCBI Taxonomy" id="1162970"/>
    <lineage>
        <taxon>Bacteria</taxon>
        <taxon>Bacillati</taxon>
        <taxon>Actinomycetota</taxon>
        <taxon>Actinomycetes</taxon>
        <taxon>Micrococcales</taxon>
        <taxon>Microbacteriaceae</taxon>
        <taxon>Homoserinimonas</taxon>
    </lineage>
</organism>
<dbReference type="PANTHER" id="PTHR43811:SF19">
    <property type="entry name" value="39 KDA FK506-BINDING NUCLEAR PROTEIN"/>
    <property type="match status" value="1"/>
</dbReference>
<gene>
    <name evidence="9" type="ORF">FB562_1575</name>
</gene>
<accession>A0A542YK90</accession>
<dbReference type="GO" id="GO:0003755">
    <property type="term" value="F:peptidyl-prolyl cis-trans isomerase activity"/>
    <property type="evidence" value="ECO:0007669"/>
    <property type="project" value="UniProtKB-KW"/>
</dbReference>
<keyword evidence="10" id="KW-1185">Reference proteome</keyword>
<evidence type="ECO:0000256" key="1">
    <source>
        <dbReference type="ARBA" id="ARBA00000971"/>
    </source>
</evidence>
<comment type="catalytic activity">
    <reaction evidence="1 6">
        <text>[protein]-peptidylproline (omega=180) = [protein]-peptidylproline (omega=0)</text>
        <dbReference type="Rhea" id="RHEA:16237"/>
        <dbReference type="Rhea" id="RHEA-COMP:10747"/>
        <dbReference type="Rhea" id="RHEA-COMP:10748"/>
        <dbReference type="ChEBI" id="CHEBI:83833"/>
        <dbReference type="ChEBI" id="CHEBI:83834"/>
        <dbReference type="EC" id="5.2.1.8"/>
    </reaction>
</comment>
<keyword evidence="4 6" id="KW-0697">Rotamase</keyword>
<dbReference type="SUPFAM" id="SSF54534">
    <property type="entry name" value="FKBP-like"/>
    <property type="match status" value="2"/>
</dbReference>
<dbReference type="InterPro" id="IPR001179">
    <property type="entry name" value="PPIase_FKBP_dom"/>
</dbReference>
<keyword evidence="5 6" id="KW-0413">Isomerase</keyword>
<keyword evidence="7" id="KW-0732">Signal</keyword>
<dbReference type="AlphaFoldDB" id="A0A542YK90"/>
<dbReference type="EMBL" id="VFOM01000001">
    <property type="protein sequence ID" value="TQL48481.1"/>
    <property type="molecule type" value="Genomic_DNA"/>
</dbReference>
<dbReference type="EC" id="5.2.1.8" evidence="3 6"/>
<evidence type="ECO:0000313" key="10">
    <source>
        <dbReference type="Proteomes" id="UP000317998"/>
    </source>
</evidence>
<feature type="domain" description="PPIase FKBP-type" evidence="8">
    <location>
        <begin position="238"/>
        <end position="326"/>
    </location>
</feature>
<evidence type="ECO:0000256" key="7">
    <source>
        <dbReference type="SAM" id="SignalP"/>
    </source>
</evidence>
<evidence type="ECO:0000256" key="5">
    <source>
        <dbReference type="ARBA" id="ARBA00023235"/>
    </source>
</evidence>
<comment type="similarity">
    <text evidence="2">Belongs to the FKBP-type PPIase family.</text>
</comment>
<name>A0A542YK90_9MICO</name>
<dbReference type="Proteomes" id="UP000317998">
    <property type="component" value="Unassembled WGS sequence"/>
</dbReference>
<evidence type="ECO:0000256" key="3">
    <source>
        <dbReference type="ARBA" id="ARBA00013194"/>
    </source>
</evidence>
<proteinExistence type="inferred from homology"/>
<dbReference type="RefSeq" id="WP_141880580.1">
    <property type="nucleotide sequence ID" value="NZ_VFOM01000001.1"/>
</dbReference>
<comment type="caution">
    <text evidence="9">The sequence shown here is derived from an EMBL/GenBank/DDBJ whole genome shotgun (WGS) entry which is preliminary data.</text>
</comment>
<dbReference type="OrthoDB" id="25996at2"/>
<evidence type="ECO:0000259" key="8">
    <source>
        <dbReference type="PROSITE" id="PS50059"/>
    </source>
</evidence>
<reference evidence="9 10" key="1">
    <citation type="submission" date="2019-06" db="EMBL/GenBank/DDBJ databases">
        <title>Sequencing the genomes of 1000 actinobacteria strains.</title>
        <authorList>
            <person name="Klenk H.-P."/>
        </authorList>
    </citation>
    <scope>NUCLEOTIDE SEQUENCE [LARGE SCALE GENOMIC DNA]</scope>
    <source>
        <strain evidence="9 10">DSM 26477</strain>
    </source>
</reference>
<dbReference type="PANTHER" id="PTHR43811">
    <property type="entry name" value="FKBP-TYPE PEPTIDYL-PROLYL CIS-TRANS ISOMERASE FKPA"/>
    <property type="match status" value="1"/>
</dbReference>
<evidence type="ECO:0000256" key="2">
    <source>
        <dbReference type="ARBA" id="ARBA00006577"/>
    </source>
</evidence>